<reference evidence="4 7" key="2">
    <citation type="submission" date="2021-01" db="EMBL/GenBank/DDBJ databases">
        <title>Whole genome shotgun sequence of Cellulomonas oligotrophica NBRC 109435.</title>
        <authorList>
            <person name="Komaki H."/>
            <person name="Tamura T."/>
        </authorList>
    </citation>
    <scope>NUCLEOTIDE SEQUENCE [LARGE SCALE GENOMIC DNA]</scope>
    <source>
        <strain evidence="4 7">NBRC 109435</strain>
    </source>
</reference>
<dbReference type="Pfam" id="PF00563">
    <property type="entry name" value="EAL"/>
    <property type="match status" value="1"/>
</dbReference>
<dbReference type="InterPro" id="IPR001633">
    <property type="entry name" value="EAL_dom"/>
</dbReference>
<dbReference type="InterPro" id="IPR003018">
    <property type="entry name" value="GAF"/>
</dbReference>
<reference evidence="5 6" key="1">
    <citation type="submission" date="2020-07" db="EMBL/GenBank/DDBJ databases">
        <title>Sequencing the genomes of 1000 actinobacteria strains.</title>
        <authorList>
            <person name="Klenk H.-P."/>
        </authorList>
    </citation>
    <scope>NUCLEOTIDE SEQUENCE [LARGE SCALE GENOMIC DNA]</scope>
    <source>
        <strain evidence="5 6">DSM 24482</strain>
    </source>
</reference>
<dbReference type="Gene3D" id="3.30.70.270">
    <property type="match status" value="1"/>
</dbReference>
<dbReference type="Gene3D" id="3.30.450.40">
    <property type="match status" value="2"/>
</dbReference>
<sequence>MNGGPGSGAADTALVHVREVVVRALDDLRRRSGLDSWMLAHRDGDQQVVLHAVGAALAPPGTPVPWDETFCALRADDGAPQVAGDVTQVPAYASLAARRSPEVRAVVTVPVVSPDGEQVGDLCGLGTRTVPDLEQHREAVELQAALIGSLVAFERHVMRDRRRAEQAERAARTDPLTGLGNRRTWDDAVEDEDARAAVLGTPVGVVVADLDGLKHLNDAEGHAAGDTALRAAAQALLDVTDAEHLAARLGGDELGLLLPETDAAGTADVVQRLRAAWRAAGVEVSVGWAVRDAGRGLRDAWREADAVMYADKGRRHADARHAAPVVPRAGDAPARPLVDHDQVVRALRTDPTGDTAGDVDALLELVTAQLGLDVAYVNERRDDHWRIRNVHADPTADLEAGDLSETTNSYCELLVTGQIPAAVQDSHDVPALAALPATADLGITAYVGTPLHRSDGSLYGTLCAYAHDAEPALGERDAGVLRVVGGLVMSIVERHDREDRFRHDLLERLDGLAAAGGPRMVFQPVVALADGRVVGHEALSRFPTGDPAEWFATARAAGLEEDLELTAVRSALTRLGDVPGFLAVNVSARTAGLPALGRAVGGCDPARVVLELTEHTPVDDYPALRRTLAPLRRAGVRIAVDDVGAGFASMRHVLELVPDVLKLDISLVRNIATDSSRQALAASMLAFADKTGAQVVAEGIETADELDYLRTMGVGLGQGYHLGRPAPLAA</sequence>
<dbReference type="InterPro" id="IPR029787">
    <property type="entry name" value="Nucleotide_cyclase"/>
</dbReference>
<dbReference type="SUPFAM" id="SSF55781">
    <property type="entry name" value="GAF domain-like"/>
    <property type="match status" value="2"/>
</dbReference>
<dbReference type="PROSITE" id="PS50883">
    <property type="entry name" value="EAL"/>
    <property type="match status" value="1"/>
</dbReference>
<protein>
    <submittedName>
        <fullName evidence="5">Diguanylate cyclase (GGDEF)-like protein</fullName>
    </submittedName>
</protein>
<feature type="domain" description="EAL" evidence="2">
    <location>
        <begin position="502"/>
        <end position="730"/>
    </location>
</feature>
<organism evidence="5 6">
    <name type="scientific">Cellulomonas oligotrophica</name>
    <dbReference type="NCBI Taxonomy" id="931536"/>
    <lineage>
        <taxon>Bacteria</taxon>
        <taxon>Bacillati</taxon>
        <taxon>Actinomycetota</taxon>
        <taxon>Actinomycetes</taxon>
        <taxon>Micrococcales</taxon>
        <taxon>Cellulomonadaceae</taxon>
        <taxon>Cellulomonas</taxon>
    </lineage>
</organism>
<dbReference type="RefSeq" id="WP_140457488.1">
    <property type="nucleotide sequence ID" value="NZ_BAABFI010000027.1"/>
</dbReference>
<gene>
    <name evidence="5" type="ORF">BKA21_001275</name>
    <name evidence="4" type="ORF">Col01nite_04260</name>
</gene>
<dbReference type="SUPFAM" id="SSF141868">
    <property type="entry name" value="EAL domain-like"/>
    <property type="match status" value="1"/>
</dbReference>
<proteinExistence type="predicted"/>
<feature type="domain" description="GGDEF" evidence="3">
    <location>
        <begin position="201"/>
        <end position="322"/>
    </location>
</feature>
<dbReference type="NCBIfam" id="TIGR00254">
    <property type="entry name" value="GGDEF"/>
    <property type="match status" value="1"/>
</dbReference>
<evidence type="ECO:0000256" key="1">
    <source>
        <dbReference type="SAM" id="MobiDB-lite"/>
    </source>
</evidence>
<evidence type="ECO:0000259" key="2">
    <source>
        <dbReference type="PROSITE" id="PS50883"/>
    </source>
</evidence>
<dbReference type="InterPro" id="IPR050706">
    <property type="entry name" value="Cyclic-di-GMP_PDE-like"/>
</dbReference>
<comment type="caution">
    <text evidence="5">The sequence shown here is derived from an EMBL/GenBank/DDBJ whole genome shotgun (WGS) entry which is preliminary data.</text>
</comment>
<dbReference type="InterPro" id="IPR000160">
    <property type="entry name" value="GGDEF_dom"/>
</dbReference>
<dbReference type="Proteomes" id="UP000618382">
    <property type="component" value="Unassembled WGS sequence"/>
</dbReference>
<dbReference type="EMBL" id="BONN01000001">
    <property type="protein sequence ID" value="GIG31267.1"/>
    <property type="molecule type" value="Genomic_DNA"/>
</dbReference>
<accession>A0A7Y9FGW0</accession>
<evidence type="ECO:0000313" key="5">
    <source>
        <dbReference type="EMBL" id="NYD85726.1"/>
    </source>
</evidence>
<name>A0A7Y9FGW0_9CELL</name>
<dbReference type="SUPFAM" id="SSF55073">
    <property type="entry name" value="Nucleotide cyclase"/>
    <property type="match status" value="1"/>
</dbReference>
<dbReference type="EMBL" id="JACCBK010000001">
    <property type="protein sequence ID" value="NYD85726.1"/>
    <property type="molecule type" value="Genomic_DNA"/>
</dbReference>
<evidence type="ECO:0000313" key="7">
    <source>
        <dbReference type="Proteomes" id="UP000618382"/>
    </source>
</evidence>
<evidence type="ECO:0000313" key="6">
    <source>
        <dbReference type="Proteomes" id="UP000577956"/>
    </source>
</evidence>
<dbReference type="PROSITE" id="PS50887">
    <property type="entry name" value="GGDEF"/>
    <property type="match status" value="1"/>
</dbReference>
<dbReference type="InterPro" id="IPR043128">
    <property type="entry name" value="Rev_trsase/Diguanyl_cyclase"/>
</dbReference>
<dbReference type="PANTHER" id="PTHR33121:SF76">
    <property type="entry name" value="SIGNALING PROTEIN"/>
    <property type="match status" value="1"/>
</dbReference>
<dbReference type="InterPro" id="IPR035919">
    <property type="entry name" value="EAL_sf"/>
</dbReference>
<keyword evidence="7" id="KW-1185">Reference proteome</keyword>
<dbReference type="AlphaFoldDB" id="A0A7Y9FGW0"/>
<dbReference type="CDD" id="cd01948">
    <property type="entry name" value="EAL"/>
    <property type="match status" value="1"/>
</dbReference>
<dbReference type="Gene3D" id="3.20.20.450">
    <property type="entry name" value="EAL domain"/>
    <property type="match status" value="1"/>
</dbReference>
<dbReference type="SMART" id="SM00065">
    <property type="entry name" value="GAF"/>
    <property type="match status" value="2"/>
</dbReference>
<feature type="region of interest" description="Disordered" evidence="1">
    <location>
        <begin position="164"/>
        <end position="183"/>
    </location>
</feature>
<dbReference type="PANTHER" id="PTHR33121">
    <property type="entry name" value="CYCLIC DI-GMP PHOSPHODIESTERASE PDEF"/>
    <property type="match status" value="1"/>
</dbReference>
<evidence type="ECO:0000259" key="3">
    <source>
        <dbReference type="PROSITE" id="PS50887"/>
    </source>
</evidence>
<dbReference type="Pfam" id="PF01590">
    <property type="entry name" value="GAF"/>
    <property type="match status" value="1"/>
</dbReference>
<dbReference type="Proteomes" id="UP000577956">
    <property type="component" value="Unassembled WGS sequence"/>
</dbReference>
<dbReference type="GO" id="GO:0071111">
    <property type="term" value="F:cyclic-guanylate-specific phosphodiesterase activity"/>
    <property type="evidence" value="ECO:0007669"/>
    <property type="project" value="InterPro"/>
</dbReference>
<dbReference type="InterPro" id="IPR029016">
    <property type="entry name" value="GAF-like_dom_sf"/>
</dbReference>
<dbReference type="Pfam" id="PF00990">
    <property type="entry name" value="GGDEF"/>
    <property type="match status" value="1"/>
</dbReference>
<evidence type="ECO:0000313" key="4">
    <source>
        <dbReference type="EMBL" id="GIG31267.1"/>
    </source>
</evidence>
<dbReference type="SMART" id="SM00267">
    <property type="entry name" value="GGDEF"/>
    <property type="match status" value="1"/>
</dbReference>
<dbReference type="SMART" id="SM00052">
    <property type="entry name" value="EAL"/>
    <property type="match status" value="1"/>
</dbReference>